<evidence type="ECO:0000313" key="1">
    <source>
        <dbReference type="EMBL" id="KMO95801.1"/>
    </source>
</evidence>
<proteinExistence type="predicted"/>
<dbReference type="Pfam" id="PF14390">
    <property type="entry name" value="DUF4420"/>
    <property type="match status" value="1"/>
</dbReference>
<dbReference type="RefSeq" id="WP_048478327.1">
    <property type="nucleotide sequence ID" value="NZ_JBIRUD010000021.1"/>
</dbReference>
<dbReference type="PATRIC" id="fig|66430.4.peg.7156"/>
<reference evidence="1 2" key="1">
    <citation type="submission" date="2015-06" db="EMBL/GenBank/DDBJ databases">
        <title>Recapitulation of the evolution of biosynthetic gene clusters reveals hidden chemical diversity on bacterial genomes.</title>
        <authorList>
            <person name="Cruz-Morales P."/>
            <person name="Martinez-Guerrero C."/>
            <person name="Morales-Escalante M.A."/>
            <person name="Yanez-Guerra L.A."/>
            <person name="Kopp J.F."/>
            <person name="Feldmann J."/>
            <person name="Ramos-Aboites H.E."/>
            <person name="Barona-Gomez F."/>
        </authorList>
    </citation>
    <scope>NUCLEOTIDE SEQUENCE [LARGE SCALE GENOMIC DNA]</scope>
    <source>
        <strain evidence="1 2">ATCC 31245</strain>
    </source>
</reference>
<dbReference type="STRING" id="66430.ACS04_21525"/>
<name>A0A0J7AF19_9ACTN</name>
<evidence type="ECO:0000313" key="2">
    <source>
        <dbReference type="Proteomes" id="UP000035932"/>
    </source>
</evidence>
<evidence type="ECO:0008006" key="3">
    <source>
        <dbReference type="Google" id="ProtNLM"/>
    </source>
</evidence>
<keyword evidence="2" id="KW-1185">Reference proteome</keyword>
<dbReference type="InterPro" id="IPR025534">
    <property type="entry name" value="DUF4420"/>
</dbReference>
<dbReference type="OrthoDB" id="4854145at2"/>
<sequence>MIDESVWQELEAHQQTPGRSTRRLYPDSPHDIQVSVTHPALRRMLLLGTDARTADTVRQEIQQLPATRGLQLNLSSVSGNQYELQVMLTDDELTEVFTPLVSDIAEVVRDSPTTETAAEAAVRRYVGWQQLLRSVSREGLSRQARCGLFGELHFLLEYVLPTVDQHTAISSWTGPRQTNQDFQLPGAAVEVKSTTVRSPRTVQIASERQLDTADSTPLALAHVVLDDRQRGLGTSLNGLVDEIRARLTSPSASQRFESLLVQAGYLPNQRDLYDHDRYTLRRSEFWTVGEGFPRIVEAALPPGIGNCTYNIDVSALATHSVTAETLVDLIRGTHG</sequence>
<dbReference type="Proteomes" id="UP000035932">
    <property type="component" value="Unassembled WGS sequence"/>
</dbReference>
<accession>A0A0J7AF19</accession>
<dbReference type="EMBL" id="LFML01000085">
    <property type="protein sequence ID" value="KMO95801.1"/>
    <property type="molecule type" value="Genomic_DNA"/>
</dbReference>
<protein>
    <recommendedName>
        <fullName evidence="3">PD-(D/E)XK motif protein</fullName>
    </recommendedName>
</protein>
<dbReference type="AlphaFoldDB" id="A0A0J7AF19"/>
<gene>
    <name evidence="1" type="ORF">ACS04_21525</name>
</gene>
<organism evidence="1 2">
    <name type="scientific">Streptomyces roseus</name>
    <dbReference type="NCBI Taxonomy" id="66430"/>
    <lineage>
        <taxon>Bacteria</taxon>
        <taxon>Bacillati</taxon>
        <taxon>Actinomycetota</taxon>
        <taxon>Actinomycetes</taxon>
        <taxon>Kitasatosporales</taxon>
        <taxon>Streptomycetaceae</taxon>
        <taxon>Streptomyces</taxon>
    </lineage>
</organism>
<comment type="caution">
    <text evidence="1">The sequence shown here is derived from an EMBL/GenBank/DDBJ whole genome shotgun (WGS) entry which is preliminary data.</text>
</comment>